<evidence type="ECO:0000256" key="2">
    <source>
        <dbReference type="ARBA" id="ARBA00005063"/>
    </source>
</evidence>
<dbReference type="GO" id="GO:0005737">
    <property type="term" value="C:cytoplasm"/>
    <property type="evidence" value="ECO:0007669"/>
    <property type="project" value="UniProtKB-SubCell"/>
</dbReference>
<keyword evidence="4 9" id="KW-0808">Transferase</keyword>
<feature type="binding site" evidence="9">
    <location>
        <position position="394"/>
    </location>
    <ligand>
        <name>substrate</name>
    </ligand>
</feature>
<feature type="binding site" evidence="9">
    <location>
        <begin position="311"/>
        <end position="312"/>
    </location>
    <ligand>
        <name>pyridoxal 5'-phosphate</name>
        <dbReference type="ChEBI" id="CHEBI:597326"/>
    </ligand>
</feature>
<evidence type="ECO:0000313" key="11">
    <source>
        <dbReference type="Proteomes" id="UP000597886"/>
    </source>
</evidence>
<dbReference type="HAMAP" id="MF_00834">
    <property type="entry name" value="BioA"/>
    <property type="match status" value="1"/>
</dbReference>
<dbReference type="NCBIfam" id="NF004624">
    <property type="entry name" value="PRK05964.1"/>
    <property type="match status" value="1"/>
</dbReference>
<dbReference type="InterPro" id="IPR005814">
    <property type="entry name" value="Aminotrans_3"/>
</dbReference>
<dbReference type="InterPro" id="IPR015422">
    <property type="entry name" value="PyrdxlP-dep_Trfase_small"/>
</dbReference>
<organism evidence="10 11">
    <name type="scientific">Ruegeria atlantica</name>
    <dbReference type="NCBI Taxonomy" id="81569"/>
    <lineage>
        <taxon>Bacteria</taxon>
        <taxon>Pseudomonadati</taxon>
        <taxon>Pseudomonadota</taxon>
        <taxon>Alphaproteobacteria</taxon>
        <taxon>Rhodobacterales</taxon>
        <taxon>Roseobacteraceae</taxon>
        <taxon>Ruegeria</taxon>
    </lineage>
</organism>
<dbReference type="RefSeq" id="WP_171119207.1">
    <property type="nucleotide sequence ID" value="NZ_WVRA01000005.1"/>
</dbReference>
<evidence type="ECO:0000256" key="9">
    <source>
        <dbReference type="HAMAP-Rule" id="MF_00834"/>
    </source>
</evidence>
<feature type="binding site" evidence="9">
    <location>
        <position position="277"/>
    </location>
    <ligand>
        <name>substrate</name>
    </ligand>
</feature>
<dbReference type="InterPro" id="IPR015421">
    <property type="entry name" value="PyrdxlP-dep_Trfase_major"/>
</dbReference>
<comment type="subunit">
    <text evidence="9">Homodimer.</text>
</comment>
<dbReference type="FunFam" id="3.40.640.10:FF:000041">
    <property type="entry name" value="Adenosylmethionine-8-amino-7-oxononanoate aminotransferase"/>
    <property type="match status" value="1"/>
</dbReference>
<feature type="binding site" evidence="9">
    <location>
        <begin position="110"/>
        <end position="111"/>
    </location>
    <ligand>
        <name>pyridoxal 5'-phosphate</name>
        <dbReference type="ChEBI" id="CHEBI:597326"/>
    </ligand>
</feature>
<dbReference type="GO" id="GO:0030170">
    <property type="term" value="F:pyridoxal phosphate binding"/>
    <property type="evidence" value="ECO:0007669"/>
    <property type="project" value="UniProtKB-UniRule"/>
</dbReference>
<reference evidence="10" key="1">
    <citation type="submission" date="2019-12" db="EMBL/GenBank/DDBJ databases">
        <title>Ruegeria JWLKs population differentiation of coral mucus and skeleton niches.</title>
        <authorList>
            <person name="Luo D."/>
        </authorList>
    </citation>
    <scope>NUCLEOTIDE SEQUENCE</scope>
    <source>
        <strain evidence="10">HKCCD6181</strain>
    </source>
</reference>
<feature type="modified residue" description="N6-(pyridoxal phosphate)lysine" evidence="9">
    <location>
        <position position="277"/>
    </location>
</feature>
<evidence type="ECO:0000256" key="6">
    <source>
        <dbReference type="ARBA" id="ARBA00022756"/>
    </source>
</evidence>
<dbReference type="NCBIfam" id="TIGR00508">
    <property type="entry name" value="bioA"/>
    <property type="match status" value="1"/>
</dbReference>
<dbReference type="PANTHER" id="PTHR42684">
    <property type="entry name" value="ADENOSYLMETHIONINE-8-AMINO-7-OXONONANOATE AMINOTRANSFERASE"/>
    <property type="match status" value="1"/>
</dbReference>
<dbReference type="EC" id="2.6.1.62" evidence="9"/>
<feature type="binding site" evidence="9">
    <location>
        <position position="248"/>
    </location>
    <ligand>
        <name>pyridoxal 5'-phosphate</name>
        <dbReference type="ChEBI" id="CHEBI:597326"/>
    </ligand>
</feature>
<name>A0AA90YX48_9RHOB</name>
<feature type="binding site" evidence="9">
    <location>
        <position position="50"/>
    </location>
    <ligand>
        <name>substrate</name>
    </ligand>
</feature>
<gene>
    <name evidence="9 10" type="primary">bioA</name>
    <name evidence="10" type="ORF">GS634_15210</name>
</gene>
<dbReference type="InterPro" id="IPR015424">
    <property type="entry name" value="PyrdxlP-dep_Trfase"/>
</dbReference>
<proteinExistence type="inferred from homology"/>
<sequence>MTPLEFDAHHLWHPYTNVADPGAMHLIDRAEGVYLYREDGAKMIDAMSSWWCAIHGHKHPEITSAMQSQLEKMPHVMFGGLTHHPAIDLGRRMVDMLPEGLDRIFYCDSGSVSVEVSMKMAVQYQMAHGRTRKFEFATIRGGYHGDTWKAMSVCDPVTGMHGLFRGALSIQHFLPRPQVRLGDDWPEDPALNGLEALERLLADKGDHLAALILEPVVQGAGGMYFYHPQWLRAARAMCDAHDVLIIFDEIATGFGRTGKLFATDHAGITPDIMCLGKALTGGHISFAATVTSKQVAYGIGNSEAGVFMHGPTYMANPLACAAGSASLRLLAEGNWQRQVADIEGQMRTELEPARSLSGVADVRVLGAIGVIEMKETVDPSVAHRLAPETGVWLRPFARNIYCMPPYIVTPDELGRITSAMVALAGGQQ</sequence>
<evidence type="ECO:0000256" key="3">
    <source>
        <dbReference type="ARBA" id="ARBA00022576"/>
    </source>
</evidence>
<keyword evidence="6 9" id="KW-0093">Biotin biosynthesis</keyword>
<dbReference type="InterPro" id="IPR049704">
    <property type="entry name" value="Aminotrans_3_PPA_site"/>
</dbReference>
<comment type="catalytic activity">
    <reaction evidence="8 9">
        <text>(8S)-8-amino-7-oxononanoate + S-adenosyl-L-methionine = S-adenosyl-4-methylsulfanyl-2-oxobutanoate + (7R,8S)-7,8-diammoniononanoate</text>
        <dbReference type="Rhea" id="RHEA:16861"/>
        <dbReference type="ChEBI" id="CHEBI:16490"/>
        <dbReference type="ChEBI" id="CHEBI:59789"/>
        <dbReference type="ChEBI" id="CHEBI:149468"/>
        <dbReference type="ChEBI" id="CHEBI:149469"/>
        <dbReference type="EC" id="2.6.1.62"/>
    </reaction>
</comment>
<evidence type="ECO:0000256" key="7">
    <source>
        <dbReference type="ARBA" id="ARBA00022898"/>
    </source>
</evidence>
<dbReference type="SUPFAM" id="SSF53383">
    <property type="entry name" value="PLP-dependent transferases"/>
    <property type="match status" value="1"/>
</dbReference>
<comment type="cofactor">
    <cofactor evidence="1 9">
        <name>pyridoxal 5'-phosphate</name>
        <dbReference type="ChEBI" id="CHEBI:597326"/>
    </cofactor>
</comment>
<comment type="caution">
    <text evidence="10">The sequence shown here is derived from an EMBL/GenBank/DDBJ whole genome shotgun (WGS) entry which is preliminary data.</text>
</comment>
<comment type="subcellular location">
    <subcellularLocation>
        <location evidence="9">Cytoplasm</location>
    </subcellularLocation>
</comment>
<feature type="binding site" evidence="9">
    <location>
        <position position="310"/>
    </location>
    <ligand>
        <name>substrate</name>
    </ligand>
</feature>
<comment type="similarity">
    <text evidence="9">Belongs to the class-III pyridoxal-phosphate-dependent aminotransferase family. BioA subfamily.</text>
</comment>
<feature type="binding site" evidence="9">
    <location>
        <position position="143"/>
    </location>
    <ligand>
        <name>substrate</name>
    </ligand>
</feature>
<keyword evidence="7 9" id="KW-0663">Pyridoxal phosphate</keyword>
<comment type="pathway">
    <text evidence="2 9">Cofactor biosynthesis; biotin biosynthesis; 7,8-diaminononanoate from 8-amino-7-oxononanoate (SAM route): step 1/1.</text>
</comment>
<evidence type="ECO:0000313" key="10">
    <source>
        <dbReference type="EMBL" id="NOE19475.1"/>
    </source>
</evidence>
<keyword evidence="3 9" id="KW-0032">Aminotransferase</keyword>
<evidence type="ECO:0000256" key="4">
    <source>
        <dbReference type="ARBA" id="ARBA00022679"/>
    </source>
</evidence>
<dbReference type="PANTHER" id="PTHR42684:SF17">
    <property type="entry name" value="ADENOSYLMETHIONINE-8-AMINO-7-OXONONANOATE AMINOTRANSFERASE"/>
    <property type="match status" value="1"/>
</dbReference>
<dbReference type="AlphaFoldDB" id="A0AA90YX48"/>
<dbReference type="Proteomes" id="UP000597886">
    <property type="component" value="Unassembled WGS sequence"/>
</dbReference>
<dbReference type="Pfam" id="PF00202">
    <property type="entry name" value="Aminotran_3"/>
    <property type="match status" value="1"/>
</dbReference>
<evidence type="ECO:0000256" key="1">
    <source>
        <dbReference type="ARBA" id="ARBA00001933"/>
    </source>
</evidence>
<dbReference type="InterPro" id="IPR005815">
    <property type="entry name" value="BioA"/>
</dbReference>
<keyword evidence="9" id="KW-0963">Cytoplasm</keyword>
<dbReference type="EMBL" id="WVRA01000005">
    <property type="protein sequence ID" value="NOE19475.1"/>
    <property type="molecule type" value="Genomic_DNA"/>
</dbReference>
<feature type="site" description="Participates in the substrate recognition with KAPA and in a stacking interaction with the adenine ring of SAM" evidence="9">
    <location>
        <position position="15"/>
    </location>
</feature>
<keyword evidence="5 9" id="KW-0949">S-adenosyl-L-methionine</keyword>
<comment type="function">
    <text evidence="9">Catalyzes the transfer of the alpha-amino group from S-adenosyl-L-methionine (SAM) to 7-keto-8-aminopelargonic acid (KAPA) to form 7,8-diaminopelargonic acid (DAPA). It is the only aminotransferase known to utilize SAM as an amino donor.</text>
</comment>
<protein>
    <recommendedName>
        <fullName evidence="9">Adenosylmethionine-8-amino-7-oxononanoate aminotransferase</fullName>
        <ecNumber evidence="9">2.6.1.62</ecNumber>
    </recommendedName>
    <alternativeName>
        <fullName evidence="9">7,8-diamino-pelargonic acid aminotransferase</fullName>
        <shortName evidence="9">DAPA AT</shortName>
        <shortName evidence="9">DAPA aminotransferase</shortName>
    </alternativeName>
    <alternativeName>
        <fullName evidence="9">7,8-diaminononanoate synthase</fullName>
        <shortName evidence="9">DANS</shortName>
    </alternativeName>
    <alternativeName>
        <fullName evidence="9">Diaminopelargonic acid synthase</fullName>
    </alternativeName>
</protein>
<dbReference type="Gene3D" id="3.90.1150.10">
    <property type="entry name" value="Aspartate Aminotransferase, domain 1"/>
    <property type="match status" value="1"/>
</dbReference>
<dbReference type="CDD" id="cd00610">
    <property type="entry name" value="OAT_like"/>
    <property type="match status" value="1"/>
</dbReference>
<dbReference type="GO" id="GO:0004015">
    <property type="term" value="F:adenosylmethionine-8-amino-7-oxononanoate transaminase activity"/>
    <property type="evidence" value="ECO:0007669"/>
    <property type="project" value="UniProtKB-UniRule"/>
</dbReference>
<dbReference type="Gene3D" id="3.40.640.10">
    <property type="entry name" value="Type I PLP-dependent aspartate aminotransferase-like (Major domain)"/>
    <property type="match status" value="1"/>
</dbReference>
<evidence type="ECO:0000256" key="5">
    <source>
        <dbReference type="ARBA" id="ARBA00022691"/>
    </source>
</evidence>
<dbReference type="PROSITE" id="PS00600">
    <property type="entry name" value="AA_TRANSFER_CLASS_3"/>
    <property type="match status" value="1"/>
</dbReference>
<evidence type="ECO:0000256" key="8">
    <source>
        <dbReference type="ARBA" id="ARBA00048449"/>
    </source>
</evidence>
<accession>A0AA90YX48</accession>
<dbReference type="GO" id="GO:0009102">
    <property type="term" value="P:biotin biosynthetic process"/>
    <property type="evidence" value="ECO:0007669"/>
    <property type="project" value="UniProtKB-UniRule"/>
</dbReference>